<dbReference type="Pfam" id="PF16714">
    <property type="entry name" value="TyrRSs_C"/>
    <property type="match status" value="1"/>
</dbReference>
<dbReference type="GO" id="GO:0003723">
    <property type="term" value="F:RNA binding"/>
    <property type="evidence" value="ECO:0007669"/>
    <property type="project" value="InterPro"/>
</dbReference>
<dbReference type="GO" id="GO:0004831">
    <property type="term" value="F:tyrosine-tRNA ligase activity"/>
    <property type="evidence" value="ECO:0007669"/>
    <property type="project" value="UniProtKB-EC"/>
</dbReference>
<evidence type="ECO:0000256" key="6">
    <source>
        <dbReference type="ARBA" id="ARBA00022917"/>
    </source>
</evidence>
<keyword evidence="4 11" id="KW-0547">Nucleotide-binding</keyword>
<evidence type="ECO:0000256" key="2">
    <source>
        <dbReference type="ARBA" id="ARBA00013160"/>
    </source>
</evidence>
<dbReference type="InterPro" id="IPR024088">
    <property type="entry name" value="Tyr-tRNA-ligase_bac-type"/>
</dbReference>
<protein>
    <recommendedName>
        <fullName evidence="10">Tyrosine--tRNA ligase, mitochondrial</fullName>
        <ecNumber evidence="2">6.1.1.1</ecNumber>
    </recommendedName>
    <alternativeName>
        <fullName evidence="8">Tyrosyl-tRNA synthetase</fullName>
    </alternativeName>
</protein>
<proteinExistence type="inferred from homology"/>
<comment type="similarity">
    <text evidence="1 11">Belongs to the class-I aminoacyl-tRNA synthetase family.</text>
</comment>
<evidence type="ECO:0000256" key="10">
    <source>
        <dbReference type="ARBA" id="ARBA00069926"/>
    </source>
</evidence>
<name>A0A9W4DB18_BLUGR</name>
<accession>A0A9W4DB18</accession>
<comment type="catalytic activity">
    <reaction evidence="9">
        <text>tRNA(Tyr) + L-tyrosine + ATP = L-tyrosyl-tRNA(Tyr) + AMP + diphosphate + H(+)</text>
        <dbReference type="Rhea" id="RHEA:10220"/>
        <dbReference type="Rhea" id="RHEA-COMP:9706"/>
        <dbReference type="Rhea" id="RHEA-COMP:9707"/>
        <dbReference type="ChEBI" id="CHEBI:15378"/>
        <dbReference type="ChEBI" id="CHEBI:30616"/>
        <dbReference type="ChEBI" id="CHEBI:33019"/>
        <dbReference type="ChEBI" id="CHEBI:58315"/>
        <dbReference type="ChEBI" id="CHEBI:78442"/>
        <dbReference type="ChEBI" id="CHEBI:78536"/>
        <dbReference type="ChEBI" id="CHEBI:456215"/>
        <dbReference type="EC" id="6.1.1.1"/>
    </reaction>
</comment>
<dbReference type="InterPro" id="IPR032005">
    <property type="entry name" value="TyrRSs_C"/>
</dbReference>
<evidence type="ECO:0000256" key="7">
    <source>
        <dbReference type="ARBA" id="ARBA00023146"/>
    </source>
</evidence>
<dbReference type="GO" id="GO:0005829">
    <property type="term" value="C:cytosol"/>
    <property type="evidence" value="ECO:0007669"/>
    <property type="project" value="TreeGrafter"/>
</dbReference>
<evidence type="ECO:0000256" key="1">
    <source>
        <dbReference type="ARBA" id="ARBA00005594"/>
    </source>
</evidence>
<evidence type="ECO:0000256" key="8">
    <source>
        <dbReference type="ARBA" id="ARBA00033323"/>
    </source>
</evidence>
<keyword evidence="3 11" id="KW-0436">Ligase</keyword>
<comment type="caution">
    <text evidence="13">The sequence shown here is derived from an EMBL/GenBank/DDBJ whole genome shotgun (WGS) entry which is preliminary data.</text>
</comment>
<feature type="domain" description="Tyrosyl-tRNA synthetase C-terminal" evidence="12">
    <location>
        <begin position="436"/>
        <end position="553"/>
    </location>
</feature>
<evidence type="ECO:0000313" key="14">
    <source>
        <dbReference type="Proteomes" id="UP000683417"/>
    </source>
</evidence>
<keyword evidence="5 11" id="KW-0067">ATP-binding</keyword>
<evidence type="ECO:0000313" key="13">
    <source>
        <dbReference type="EMBL" id="CAD6504570.1"/>
    </source>
</evidence>
<dbReference type="Proteomes" id="UP000683417">
    <property type="component" value="Unassembled WGS sequence"/>
</dbReference>
<gene>
    <name evidence="13" type="ORF">BGTH12_LOCUS5928</name>
</gene>
<evidence type="ECO:0000256" key="3">
    <source>
        <dbReference type="ARBA" id="ARBA00022598"/>
    </source>
</evidence>
<dbReference type="CDD" id="cd00805">
    <property type="entry name" value="TyrRS_core"/>
    <property type="match status" value="1"/>
</dbReference>
<evidence type="ECO:0000259" key="12">
    <source>
        <dbReference type="Pfam" id="PF16714"/>
    </source>
</evidence>
<dbReference type="PANTHER" id="PTHR11766">
    <property type="entry name" value="TYROSYL-TRNA SYNTHETASE"/>
    <property type="match status" value="1"/>
</dbReference>
<evidence type="ECO:0000256" key="4">
    <source>
        <dbReference type="ARBA" id="ARBA00022741"/>
    </source>
</evidence>
<dbReference type="GO" id="GO:0005524">
    <property type="term" value="F:ATP binding"/>
    <property type="evidence" value="ECO:0007669"/>
    <property type="project" value="UniProtKB-KW"/>
</dbReference>
<dbReference type="EMBL" id="CAJHIT010000009">
    <property type="protein sequence ID" value="CAD6504570.1"/>
    <property type="molecule type" value="Genomic_DNA"/>
</dbReference>
<dbReference type="InterPro" id="IPR002307">
    <property type="entry name" value="Tyr-tRNA-ligase"/>
</dbReference>
<dbReference type="PANTHER" id="PTHR11766:SF0">
    <property type="entry name" value="TYROSINE--TRNA LIGASE, MITOCHONDRIAL"/>
    <property type="match status" value="1"/>
</dbReference>
<dbReference type="AlphaFoldDB" id="A0A9W4DB18"/>
<sequence length="596" mass="67466">MPFQALQRPIFLKLRPCLKCQLYRDKVLRGTTKRWIGMKYLAKIADAEDQWQEKALRITAGKEKSMMTILEERGLINQFTGDRKSFDDLLTSRRVGAYVGIDPTASSLHIGNLVPLMALFWMYLHGYHTVSLLGGATAKIGDPTDRLTTRKREQPSIRTANMASMHFQLKKIWLNLEACGRKYGYDFTWANHRELVNNSTWWNKVTLLEVLQTMGPGIRMGSLLARDTVKQKMKIGDGMSFSEFSYAVMQAWDWWYMFHSKGIQLQIGGSDQFGNIAAGIDAIKYVLTTHPDPDFRSVASQVGEPVGFTVPLLTTNSGEKFGKSAGNAVWLDSDQTSSFELYGYFLRTADSDVEKYLKMFTFLPLPQIESLVKSHFESPQERKAQHKLAQEVVELAHGLQNAREARKEHNLLFGKPSSEKHSNLVKRDCSASGIVTMNNRPKVNIKLPESLMYQKMFGRIVHAVGFSSTLSEGRRLLQSSGVYIGTMPDRSISADHGHVTWSKAKDSESSHLKKYLVCGDMIMLRKGKHNIRIIQIVSDEEYVKEDLNYPGMCEDWKKSVKEAIRTKKAGTETDHLAVKEVGHVGDLLAEDKEHSQ</sequence>
<dbReference type="Pfam" id="PF00579">
    <property type="entry name" value="tRNA-synt_1b"/>
    <property type="match status" value="1"/>
</dbReference>
<evidence type="ECO:0000256" key="5">
    <source>
        <dbReference type="ARBA" id="ARBA00022840"/>
    </source>
</evidence>
<keyword evidence="6 11" id="KW-0648">Protein biosynthesis</keyword>
<dbReference type="FunFam" id="1.10.240.10:FF:000001">
    <property type="entry name" value="Tyrosine--tRNA ligase"/>
    <property type="match status" value="1"/>
</dbReference>
<evidence type="ECO:0000256" key="9">
    <source>
        <dbReference type="ARBA" id="ARBA00048248"/>
    </source>
</evidence>
<dbReference type="FunFam" id="3.40.50.620:FF:000227">
    <property type="entry name" value="Tyrosine--tRNA ligase"/>
    <property type="match status" value="1"/>
</dbReference>
<keyword evidence="7 11" id="KW-0030">Aminoacyl-tRNA synthetase</keyword>
<evidence type="ECO:0000256" key="11">
    <source>
        <dbReference type="RuleBase" id="RU363036"/>
    </source>
</evidence>
<dbReference type="EC" id="6.1.1.1" evidence="2"/>
<organism evidence="13 14">
    <name type="scientific">Blumeria graminis f. sp. triticale</name>
    <dbReference type="NCBI Taxonomy" id="1689686"/>
    <lineage>
        <taxon>Eukaryota</taxon>
        <taxon>Fungi</taxon>
        <taxon>Dikarya</taxon>
        <taxon>Ascomycota</taxon>
        <taxon>Pezizomycotina</taxon>
        <taxon>Leotiomycetes</taxon>
        <taxon>Erysiphales</taxon>
        <taxon>Erysiphaceae</taxon>
        <taxon>Blumeria</taxon>
    </lineage>
</organism>
<dbReference type="GO" id="GO:0006437">
    <property type="term" value="P:tyrosyl-tRNA aminoacylation"/>
    <property type="evidence" value="ECO:0007669"/>
    <property type="project" value="InterPro"/>
</dbReference>
<dbReference type="NCBIfam" id="TIGR00234">
    <property type="entry name" value="tyrS"/>
    <property type="match status" value="1"/>
</dbReference>
<reference evidence="13" key="1">
    <citation type="submission" date="2020-10" db="EMBL/GenBank/DDBJ databases">
        <authorList>
            <person name="Muller C M."/>
        </authorList>
    </citation>
    <scope>NUCLEOTIDE SEQUENCE</scope>
    <source>
        <strain evidence="13">THUN-12</strain>
    </source>
</reference>
<dbReference type="InterPro" id="IPR002305">
    <property type="entry name" value="aa-tRNA-synth_Ic"/>
</dbReference>
<dbReference type="GO" id="GO:0005739">
    <property type="term" value="C:mitochondrion"/>
    <property type="evidence" value="ECO:0007669"/>
    <property type="project" value="TreeGrafter"/>
</dbReference>